<proteinExistence type="predicted"/>
<accession>A0A9N7YBA8</accession>
<dbReference type="AlphaFoldDB" id="A0A9N7YBA8"/>
<organism evidence="2 3">
    <name type="scientific">Pleuronectes platessa</name>
    <name type="common">European plaice</name>
    <dbReference type="NCBI Taxonomy" id="8262"/>
    <lineage>
        <taxon>Eukaryota</taxon>
        <taxon>Metazoa</taxon>
        <taxon>Chordata</taxon>
        <taxon>Craniata</taxon>
        <taxon>Vertebrata</taxon>
        <taxon>Euteleostomi</taxon>
        <taxon>Actinopterygii</taxon>
        <taxon>Neopterygii</taxon>
        <taxon>Teleostei</taxon>
        <taxon>Neoteleostei</taxon>
        <taxon>Acanthomorphata</taxon>
        <taxon>Carangaria</taxon>
        <taxon>Pleuronectiformes</taxon>
        <taxon>Pleuronectoidei</taxon>
        <taxon>Pleuronectidae</taxon>
        <taxon>Pleuronectes</taxon>
    </lineage>
</organism>
<name>A0A9N7YBA8_PLEPL</name>
<dbReference type="Proteomes" id="UP001153269">
    <property type="component" value="Unassembled WGS sequence"/>
</dbReference>
<evidence type="ECO:0000313" key="2">
    <source>
        <dbReference type="EMBL" id="CAB1419837.1"/>
    </source>
</evidence>
<evidence type="ECO:0000313" key="3">
    <source>
        <dbReference type="Proteomes" id="UP001153269"/>
    </source>
</evidence>
<gene>
    <name evidence="2" type="ORF">PLEPLA_LOCUS7688</name>
</gene>
<dbReference type="EMBL" id="CADEAL010000413">
    <property type="protein sequence ID" value="CAB1419837.1"/>
    <property type="molecule type" value="Genomic_DNA"/>
</dbReference>
<evidence type="ECO:0000256" key="1">
    <source>
        <dbReference type="SAM" id="MobiDB-lite"/>
    </source>
</evidence>
<feature type="compositionally biased region" description="Basic and acidic residues" evidence="1">
    <location>
        <begin position="1"/>
        <end position="27"/>
    </location>
</feature>
<protein>
    <submittedName>
        <fullName evidence="2">Uncharacterized protein</fullName>
    </submittedName>
</protein>
<comment type="caution">
    <text evidence="2">The sequence shown here is derived from an EMBL/GenBank/DDBJ whole genome shotgun (WGS) entry which is preliminary data.</text>
</comment>
<reference evidence="2" key="1">
    <citation type="submission" date="2020-03" db="EMBL/GenBank/DDBJ databases">
        <authorList>
            <person name="Weist P."/>
        </authorList>
    </citation>
    <scope>NUCLEOTIDE SEQUENCE</scope>
</reference>
<sequence length="166" mass="18041">MFAGERKVGKREWEEDLFQKREGREEMSTNDVENMQTATSHAGLKSEWHRGGKAYVRNPSVRSAPIQTRSLRNGTTGVGGREEEGVSLHGFGPPPTIISLAPGRDGPAPRLALARKLTGANASRAHAPPSPRTEAWLREPQRPSSPAQPRSGSSGSWRSSSILPHC</sequence>
<feature type="compositionally biased region" description="Low complexity" evidence="1">
    <location>
        <begin position="142"/>
        <end position="166"/>
    </location>
</feature>
<feature type="region of interest" description="Disordered" evidence="1">
    <location>
        <begin position="58"/>
        <end position="166"/>
    </location>
</feature>
<keyword evidence="3" id="KW-1185">Reference proteome</keyword>
<feature type="region of interest" description="Disordered" evidence="1">
    <location>
        <begin position="1"/>
        <end position="34"/>
    </location>
</feature>